<organism evidence="1 2">
    <name type="scientific">Owenia fusiformis</name>
    <name type="common">Polychaete worm</name>
    <dbReference type="NCBI Taxonomy" id="6347"/>
    <lineage>
        <taxon>Eukaryota</taxon>
        <taxon>Metazoa</taxon>
        <taxon>Spiralia</taxon>
        <taxon>Lophotrochozoa</taxon>
        <taxon>Annelida</taxon>
        <taxon>Polychaeta</taxon>
        <taxon>Sedentaria</taxon>
        <taxon>Canalipalpata</taxon>
        <taxon>Sabellida</taxon>
        <taxon>Oweniida</taxon>
        <taxon>Oweniidae</taxon>
        <taxon>Owenia</taxon>
    </lineage>
</organism>
<dbReference type="AlphaFoldDB" id="A0A8J1XH22"/>
<dbReference type="Pfam" id="PF13469">
    <property type="entry name" value="Sulfotransfer_3"/>
    <property type="match status" value="1"/>
</dbReference>
<evidence type="ECO:0000313" key="2">
    <source>
        <dbReference type="Proteomes" id="UP000749559"/>
    </source>
</evidence>
<sequence>MFPKRSLMKALRLFIVWSFEIAFVLVLLYYINAKMVTRKEYEFNDDPPLKDGAYPQSESGPQFSIHEPEQKEENVKYMNNDVDESVEQSIQNGENLDTIESVNRDNLEAFKSDEFPDIQNGANPADENSYNIQNNGFGLEAELNPMGLEEEIPTTTAVPMTKSKNFVVLANGRSGTHFLMHLMNNHPMVKTYGELLQTETILGPLGLLGRGRKPILDYLTEAFCKDKRPCLLNNMIGFIWLNWQVTKLGKVLVIDDLLRFLHSPRVIILHRRHTIESFVSLRIAQETGVINSGSVNNASSVYIDWTKFVKYVTGKRLEWQRSMNALYSYPFKMFVTYEELVENKEETMAKVFSFMGLPAIDASTLTTSIVKLNPRPLKEKVSNWDEIEVQLQNAPKKLVDLDLKNENPAKIMMDPNEL</sequence>
<proteinExistence type="predicted"/>
<dbReference type="InterPro" id="IPR027417">
    <property type="entry name" value="P-loop_NTPase"/>
</dbReference>
<dbReference type="Gene3D" id="3.40.50.300">
    <property type="entry name" value="P-loop containing nucleotide triphosphate hydrolases"/>
    <property type="match status" value="1"/>
</dbReference>
<gene>
    <name evidence="1" type="ORF">OFUS_LOCUS10006</name>
</gene>
<dbReference type="OrthoDB" id="10238407at2759"/>
<dbReference type="EMBL" id="CAIIXF020000005">
    <property type="protein sequence ID" value="CAH1783687.1"/>
    <property type="molecule type" value="Genomic_DNA"/>
</dbReference>
<reference evidence="1" key="1">
    <citation type="submission" date="2022-03" db="EMBL/GenBank/DDBJ databases">
        <authorList>
            <person name="Martin C."/>
        </authorList>
    </citation>
    <scope>NUCLEOTIDE SEQUENCE</scope>
</reference>
<keyword evidence="2" id="KW-1185">Reference proteome</keyword>
<evidence type="ECO:0000313" key="1">
    <source>
        <dbReference type="EMBL" id="CAH1783687.1"/>
    </source>
</evidence>
<accession>A0A8J1XH22</accession>
<dbReference type="Proteomes" id="UP000749559">
    <property type="component" value="Unassembled WGS sequence"/>
</dbReference>
<comment type="caution">
    <text evidence="1">The sequence shown here is derived from an EMBL/GenBank/DDBJ whole genome shotgun (WGS) entry which is preliminary data.</text>
</comment>
<name>A0A8J1XH22_OWEFU</name>
<dbReference type="SUPFAM" id="SSF52540">
    <property type="entry name" value="P-loop containing nucleoside triphosphate hydrolases"/>
    <property type="match status" value="1"/>
</dbReference>
<protein>
    <submittedName>
        <fullName evidence="1">Uncharacterized protein</fullName>
    </submittedName>
</protein>